<keyword evidence="2" id="KW-1185">Reference proteome</keyword>
<gene>
    <name evidence="1" type="ORF">L210DRAFT_3503957</name>
</gene>
<sequence length="190" mass="21105">MSGIGLISENPSSSMGRNTSCQVGWELFQKLDTLLDALCQRQSHTKLCSTKSNLTDGNLNTSSTFLVLQKIRGQQWRECEAGHGKPWKKLSLFIELEGCGICGHPIRLVAQQSPVDPTVVVRSVETDSRDIWPPGMLRYIDTKTFPGGCAIERHNSVTRGNVLEKNGCKVVLATKLLEVGRRDHVVEWMV</sequence>
<comment type="caution">
    <text evidence="1">The sequence shown here is derived from an EMBL/GenBank/DDBJ whole genome shotgun (WGS) entry which is preliminary data.</text>
</comment>
<dbReference type="EMBL" id="WHUW01000012">
    <property type="protein sequence ID" value="KAF8440242.1"/>
    <property type="molecule type" value="Genomic_DNA"/>
</dbReference>
<dbReference type="AlphaFoldDB" id="A0AAD4BUD5"/>
<evidence type="ECO:0000313" key="1">
    <source>
        <dbReference type="EMBL" id="KAF8440242.1"/>
    </source>
</evidence>
<protein>
    <submittedName>
        <fullName evidence="1">Uncharacterized protein</fullName>
    </submittedName>
</protein>
<proteinExistence type="predicted"/>
<dbReference type="Proteomes" id="UP001194468">
    <property type="component" value="Unassembled WGS sequence"/>
</dbReference>
<accession>A0AAD4BUD5</accession>
<reference evidence="1" key="1">
    <citation type="submission" date="2019-10" db="EMBL/GenBank/DDBJ databases">
        <authorList>
            <consortium name="DOE Joint Genome Institute"/>
            <person name="Kuo A."/>
            <person name="Miyauchi S."/>
            <person name="Kiss E."/>
            <person name="Drula E."/>
            <person name="Kohler A."/>
            <person name="Sanchez-Garcia M."/>
            <person name="Andreopoulos B."/>
            <person name="Barry K.W."/>
            <person name="Bonito G."/>
            <person name="Buee M."/>
            <person name="Carver A."/>
            <person name="Chen C."/>
            <person name="Cichocki N."/>
            <person name="Clum A."/>
            <person name="Culley D."/>
            <person name="Crous P.W."/>
            <person name="Fauchery L."/>
            <person name="Girlanda M."/>
            <person name="Hayes R."/>
            <person name="Keri Z."/>
            <person name="LaButti K."/>
            <person name="Lipzen A."/>
            <person name="Lombard V."/>
            <person name="Magnuson J."/>
            <person name="Maillard F."/>
            <person name="Morin E."/>
            <person name="Murat C."/>
            <person name="Nolan M."/>
            <person name="Ohm R."/>
            <person name="Pangilinan J."/>
            <person name="Pereira M."/>
            <person name="Perotto S."/>
            <person name="Peter M."/>
            <person name="Riley R."/>
            <person name="Sitrit Y."/>
            <person name="Stielow B."/>
            <person name="Szollosi G."/>
            <person name="Zifcakova L."/>
            <person name="Stursova M."/>
            <person name="Spatafora J.W."/>
            <person name="Tedersoo L."/>
            <person name="Vaario L.-M."/>
            <person name="Yamada A."/>
            <person name="Yan M."/>
            <person name="Wang P."/>
            <person name="Xu J."/>
            <person name="Bruns T."/>
            <person name="Baldrian P."/>
            <person name="Vilgalys R."/>
            <person name="Henrissat B."/>
            <person name="Grigoriev I.V."/>
            <person name="Hibbett D."/>
            <person name="Nagy L.G."/>
            <person name="Martin F.M."/>
        </authorList>
    </citation>
    <scope>NUCLEOTIDE SEQUENCE</scope>
    <source>
        <strain evidence="1">BED1</strain>
    </source>
</reference>
<reference evidence="1" key="2">
    <citation type="journal article" date="2020" name="Nat. Commun.">
        <title>Large-scale genome sequencing of mycorrhizal fungi provides insights into the early evolution of symbiotic traits.</title>
        <authorList>
            <person name="Miyauchi S."/>
            <person name="Kiss E."/>
            <person name="Kuo A."/>
            <person name="Drula E."/>
            <person name="Kohler A."/>
            <person name="Sanchez-Garcia M."/>
            <person name="Morin E."/>
            <person name="Andreopoulos B."/>
            <person name="Barry K.W."/>
            <person name="Bonito G."/>
            <person name="Buee M."/>
            <person name="Carver A."/>
            <person name="Chen C."/>
            <person name="Cichocki N."/>
            <person name="Clum A."/>
            <person name="Culley D."/>
            <person name="Crous P.W."/>
            <person name="Fauchery L."/>
            <person name="Girlanda M."/>
            <person name="Hayes R.D."/>
            <person name="Keri Z."/>
            <person name="LaButti K."/>
            <person name="Lipzen A."/>
            <person name="Lombard V."/>
            <person name="Magnuson J."/>
            <person name="Maillard F."/>
            <person name="Murat C."/>
            <person name="Nolan M."/>
            <person name="Ohm R.A."/>
            <person name="Pangilinan J."/>
            <person name="Pereira M.F."/>
            <person name="Perotto S."/>
            <person name="Peter M."/>
            <person name="Pfister S."/>
            <person name="Riley R."/>
            <person name="Sitrit Y."/>
            <person name="Stielow J.B."/>
            <person name="Szollosi G."/>
            <person name="Zifcakova L."/>
            <person name="Stursova M."/>
            <person name="Spatafora J.W."/>
            <person name="Tedersoo L."/>
            <person name="Vaario L.M."/>
            <person name="Yamada A."/>
            <person name="Yan M."/>
            <person name="Wang P."/>
            <person name="Xu J."/>
            <person name="Bruns T."/>
            <person name="Baldrian P."/>
            <person name="Vilgalys R."/>
            <person name="Dunand C."/>
            <person name="Henrissat B."/>
            <person name="Grigoriev I.V."/>
            <person name="Hibbett D."/>
            <person name="Nagy L.G."/>
            <person name="Martin F.M."/>
        </authorList>
    </citation>
    <scope>NUCLEOTIDE SEQUENCE</scope>
    <source>
        <strain evidence="1">BED1</strain>
    </source>
</reference>
<name>A0AAD4BUD5_BOLED</name>
<organism evidence="1 2">
    <name type="scientific">Boletus edulis BED1</name>
    <dbReference type="NCBI Taxonomy" id="1328754"/>
    <lineage>
        <taxon>Eukaryota</taxon>
        <taxon>Fungi</taxon>
        <taxon>Dikarya</taxon>
        <taxon>Basidiomycota</taxon>
        <taxon>Agaricomycotina</taxon>
        <taxon>Agaricomycetes</taxon>
        <taxon>Agaricomycetidae</taxon>
        <taxon>Boletales</taxon>
        <taxon>Boletineae</taxon>
        <taxon>Boletaceae</taxon>
        <taxon>Boletoideae</taxon>
        <taxon>Boletus</taxon>
    </lineage>
</organism>
<evidence type="ECO:0000313" key="2">
    <source>
        <dbReference type="Proteomes" id="UP001194468"/>
    </source>
</evidence>